<dbReference type="AlphaFoldDB" id="A2SH12"/>
<proteinExistence type="predicted"/>
<dbReference type="KEGG" id="mpt:Mpe_A1893"/>
<keyword evidence="1" id="KW-0472">Membrane</keyword>
<evidence type="ECO:0000256" key="1">
    <source>
        <dbReference type="SAM" id="Phobius"/>
    </source>
</evidence>
<dbReference type="CDD" id="cd00198">
    <property type="entry name" value="vWFA"/>
    <property type="match status" value="1"/>
</dbReference>
<sequence>MAMNPLDSIGWAHPAWLCLLPLALLPLWRDGRATQRHSWLALLPADRPSVLLKWLLRVLGAFAIASIVVALAGMYRAEYAVERVGQGAEIALLLDRSRSMDERFVSSSASVNGPTPGSAAWYAYNQQDQSVRVSKGQAARQLLGEFAASRQQDRFAMAVFSTLPIRVLDFTQKTDVVQAAIAAGEIGRGLGETDIAAALLEGLRFFDDRPYTGSRIVLLVSDGGDHIEPGVRQLIVDRLQAQRVSLYWIYIRSARSPGLHANAGDAPGAADTVPEIFLDRFFQSAGVPYRAYEAENPEALKRAIADVGRLENLPITYQDLVPRRDLSAHAYALALAAVLLLFASRWAEGRSWR</sequence>
<dbReference type="SMART" id="SM00327">
    <property type="entry name" value="VWA"/>
    <property type="match status" value="1"/>
</dbReference>
<protein>
    <submittedName>
        <fullName evidence="3">MxaC protein, putative</fullName>
    </submittedName>
</protein>
<evidence type="ECO:0000313" key="4">
    <source>
        <dbReference type="Proteomes" id="UP000000366"/>
    </source>
</evidence>
<keyword evidence="1" id="KW-0812">Transmembrane</keyword>
<dbReference type="STRING" id="420662.Mpe_A1893"/>
<dbReference type="eggNOG" id="COG2304">
    <property type="taxonomic scope" value="Bacteria"/>
</dbReference>
<evidence type="ECO:0000259" key="2">
    <source>
        <dbReference type="SMART" id="SM00327"/>
    </source>
</evidence>
<dbReference type="SUPFAM" id="SSF53300">
    <property type="entry name" value="vWA-like"/>
    <property type="match status" value="1"/>
</dbReference>
<dbReference type="EMBL" id="CP000555">
    <property type="protein sequence ID" value="ABM94851.1"/>
    <property type="molecule type" value="Genomic_DNA"/>
</dbReference>
<evidence type="ECO:0000313" key="3">
    <source>
        <dbReference type="EMBL" id="ABM94851.1"/>
    </source>
</evidence>
<dbReference type="Gene3D" id="3.40.50.410">
    <property type="entry name" value="von Willebrand factor, type A domain"/>
    <property type="match status" value="1"/>
</dbReference>
<feature type="domain" description="VWFA" evidence="2">
    <location>
        <begin position="87"/>
        <end position="285"/>
    </location>
</feature>
<feature type="transmembrane region" description="Helical" evidence="1">
    <location>
        <begin position="53"/>
        <end position="75"/>
    </location>
</feature>
<dbReference type="InterPro" id="IPR002035">
    <property type="entry name" value="VWF_A"/>
</dbReference>
<accession>A2SH12</accession>
<name>A2SH12_METPP</name>
<organism evidence="3 4">
    <name type="scientific">Methylibium petroleiphilum (strain ATCC BAA-1232 / LMG 22953 / PM1)</name>
    <dbReference type="NCBI Taxonomy" id="420662"/>
    <lineage>
        <taxon>Bacteria</taxon>
        <taxon>Pseudomonadati</taxon>
        <taxon>Pseudomonadota</taxon>
        <taxon>Betaproteobacteria</taxon>
        <taxon>Burkholderiales</taxon>
        <taxon>Sphaerotilaceae</taxon>
        <taxon>Methylibium</taxon>
    </lineage>
</organism>
<dbReference type="Pfam" id="PF13519">
    <property type="entry name" value="VWA_2"/>
    <property type="match status" value="1"/>
</dbReference>
<dbReference type="Proteomes" id="UP000000366">
    <property type="component" value="Chromosome"/>
</dbReference>
<keyword evidence="1" id="KW-1133">Transmembrane helix</keyword>
<gene>
    <name evidence="3" type="ordered locus">Mpe_A1893</name>
</gene>
<keyword evidence="4" id="KW-1185">Reference proteome</keyword>
<dbReference type="HOGENOM" id="CLU_071823_0_0_4"/>
<dbReference type="InterPro" id="IPR036465">
    <property type="entry name" value="vWFA_dom_sf"/>
</dbReference>
<reference evidence="3 4" key="1">
    <citation type="journal article" date="2007" name="J. Bacteriol.">
        <title>Whole-genome analysis of the methyl tert-butyl ether-degrading beta-proteobacterium Methylibium petroleiphilum PM1.</title>
        <authorList>
            <person name="Kane S.R."/>
            <person name="Chakicherla A.Y."/>
            <person name="Chain P.S.G."/>
            <person name="Schmidt R."/>
            <person name="Shin M.W."/>
            <person name="Legler T.C."/>
            <person name="Scow K.M."/>
            <person name="Larimer F.W."/>
            <person name="Lucas S.M."/>
            <person name="Richardson P.M."/>
            <person name="Hristova K.R."/>
        </authorList>
    </citation>
    <scope>NUCLEOTIDE SEQUENCE [LARGE SCALE GENOMIC DNA]</scope>
    <source>
        <strain evidence="4">ATCC BAA-1232 / LMG 22953 / PM1</strain>
    </source>
</reference>